<dbReference type="InterPro" id="IPR050855">
    <property type="entry name" value="NDM-1-like"/>
</dbReference>
<organism evidence="2 3">
    <name type="scientific">Cellulomonas marina</name>
    <dbReference type="NCBI Taxonomy" id="988821"/>
    <lineage>
        <taxon>Bacteria</taxon>
        <taxon>Bacillati</taxon>
        <taxon>Actinomycetota</taxon>
        <taxon>Actinomycetes</taxon>
        <taxon>Micrococcales</taxon>
        <taxon>Cellulomonadaceae</taxon>
        <taxon>Cellulomonas</taxon>
    </lineage>
</organism>
<dbReference type="Proteomes" id="UP000199012">
    <property type="component" value="Unassembled WGS sequence"/>
</dbReference>
<dbReference type="Pfam" id="PF00753">
    <property type="entry name" value="Lactamase_B"/>
    <property type="match status" value="1"/>
</dbReference>
<keyword evidence="3" id="KW-1185">Reference proteome</keyword>
<dbReference type="SUPFAM" id="SSF56281">
    <property type="entry name" value="Metallo-hydrolase/oxidoreductase"/>
    <property type="match status" value="1"/>
</dbReference>
<reference evidence="2 3" key="1">
    <citation type="submission" date="2016-10" db="EMBL/GenBank/DDBJ databases">
        <authorList>
            <person name="de Groot N.N."/>
        </authorList>
    </citation>
    <scope>NUCLEOTIDE SEQUENCE [LARGE SCALE GENOMIC DNA]</scope>
    <source>
        <strain evidence="2 3">CGMCC 4.6945</strain>
    </source>
</reference>
<name>A0A1I0ZGJ7_9CELL</name>
<accession>A0A1I0ZGJ7</accession>
<gene>
    <name evidence="2" type="ORF">SAMN05421867_11121</name>
</gene>
<evidence type="ECO:0000313" key="3">
    <source>
        <dbReference type="Proteomes" id="UP000199012"/>
    </source>
</evidence>
<protein>
    <submittedName>
        <fullName evidence="2">Glyoxylase, beta-lactamase superfamily II</fullName>
    </submittedName>
</protein>
<dbReference type="STRING" id="988821.SAMN05421867_11121"/>
<sequence length="246" mass="25759">MLTEVADRVHRIDHAYVNCYLVEEEGRLLLVDTGVPAHWRRIGEAVRALGRRPSDVVAVALTHGHFDHTGNVARAMDVLGVPVWAGTEDLELVEHPYRYAHENPLAAYPLRHPAGVPVLAALMAAGAWHVRGARGLRAYESGGVLPVPGRPVVVDSPGHTWGHVALHLPERGVLLSGDALVTLDPYTGGRGPQIVAGAATADSAAALASLDALEATGAATVLPGHGDPWTAGVAEAAARAREVGAH</sequence>
<dbReference type="InterPro" id="IPR001279">
    <property type="entry name" value="Metallo-B-lactamas"/>
</dbReference>
<dbReference type="OrthoDB" id="2971563at2"/>
<proteinExistence type="predicted"/>
<evidence type="ECO:0000259" key="1">
    <source>
        <dbReference type="SMART" id="SM00849"/>
    </source>
</evidence>
<dbReference type="Gene3D" id="3.60.15.10">
    <property type="entry name" value="Ribonuclease Z/Hydroxyacylglutathione hydrolase-like"/>
    <property type="match status" value="1"/>
</dbReference>
<feature type="domain" description="Metallo-beta-lactamase" evidence="1">
    <location>
        <begin position="16"/>
        <end position="225"/>
    </location>
</feature>
<dbReference type="AlphaFoldDB" id="A0A1I0ZGJ7"/>
<dbReference type="RefSeq" id="WP_090033473.1">
    <property type="nucleotide sequence ID" value="NZ_BONM01000007.1"/>
</dbReference>
<dbReference type="EMBL" id="FOKA01000011">
    <property type="protein sequence ID" value="SFB24492.1"/>
    <property type="molecule type" value="Genomic_DNA"/>
</dbReference>
<evidence type="ECO:0000313" key="2">
    <source>
        <dbReference type="EMBL" id="SFB24492.1"/>
    </source>
</evidence>
<dbReference type="InterPro" id="IPR036866">
    <property type="entry name" value="RibonucZ/Hydroxyglut_hydro"/>
</dbReference>
<dbReference type="PANTHER" id="PTHR42951">
    <property type="entry name" value="METALLO-BETA-LACTAMASE DOMAIN-CONTAINING"/>
    <property type="match status" value="1"/>
</dbReference>
<dbReference type="SMART" id="SM00849">
    <property type="entry name" value="Lactamase_B"/>
    <property type="match status" value="1"/>
</dbReference>